<dbReference type="InterPro" id="IPR011444">
    <property type="entry name" value="DUF1549"/>
</dbReference>
<dbReference type="PROSITE" id="PS51007">
    <property type="entry name" value="CYTC"/>
    <property type="match status" value="1"/>
</dbReference>
<comment type="caution">
    <text evidence="5">The sequence shown here is derived from an EMBL/GenBank/DDBJ whole genome shotgun (WGS) entry which is preliminary data.</text>
</comment>
<dbReference type="PANTHER" id="PTHR35889:SF3">
    <property type="entry name" value="F-BOX DOMAIN-CONTAINING PROTEIN"/>
    <property type="match status" value="1"/>
</dbReference>
<organism evidence="5 6">
    <name type="scientific">Phragmitibacter flavus</name>
    <dbReference type="NCBI Taxonomy" id="2576071"/>
    <lineage>
        <taxon>Bacteria</taxon>
        <taxon>Pseudomonadati</taxon>
        <taxon>Verrucomicrobiota</taxon>
        <taxon>Verrucomicrobiia</taxon>
        <taxon>Verrucomicrobiales</taxon>
        <taxon>Verrucomicrobiaceae</taxon>
        <taxon>Phragmitibacter</taxon>
    </lineage>
</organism>
<keyword evidence="1 3" id="KW-0479">Metal-binding</keyword>
<dbReference type="InterPro" id="IPR009056">
    <property type="entry name" value="Cyt_c-like_dom"/>
</dbReference>
<dbReference type="Pfam" id="PF07587">
    <property type="entry name" value="PSD1"/>
    <property type="match status" value="1"/>
</dbReference>
<dbReference type="GO" id="GO:0046872">
    <property type="term" value="F:metal ion binding"/>
    <property type="evidence" value="ECO:0007669"/>
    <property type="project" value="UniProtKB-KW"/>
</dbReference>
<keyword evidence="6" id="KW-1185">Reference proteome</keyword>
<evidence type="ECO:0000259" key="4">
    <source>
        <dbReference type="PROSITE" id="PS51007"/>
    </source>
</evidence>
<dbReference type="SUPFAM" id="SSF49899">
    <property type="entry name" value="Concanavalin A-like lectins/glucanases"/>
    <property type="match status" value="1"/>
</dbReference>
<proteinExistence type="predicted"/>
<dbReference type="Gene3D" id="2.60.120.200">
    <property type="match status" value="1"/>
</dbReference>
<protein>
    <submittedName>
        <fullName evidence="5">DUF1553 domain-containing protein</fullName>
    </submittedName>
</protein>
<dbReference type="AlphaFoldDB" id="A0A5R8KEE6"/>
<gene>
    <name evidence="5" type="ORF">FEM03_10240</name>
</gene>
<dbReference type="PANTHER" id="PTHR35889">
    <property type="entry name" value="CYCLOINULO-OLIGOSACCHARIDE FRUCTANOTRANSFERASE-RELATED"/>
    <property type="match status" value="1"/>
</dbReference>
<sequence length="1241" mass="136936">MTVSSLSLCFSAVPGRLGCLVMAIVVGGGLTGFAWGAESATLAARWAFDGQDVLGEWQGRGTRPAPGPREPRYPGFAAGNQAMELAGRDAALMVPDAPELRFQKGDGITLEMWVKVRKIRDGQIVHLLGKGRNGTREFGDKNQNYGLRLNGMNGGAAIGFIFTSAAEDGQMPKWHRWCSKEWMQIDTGWHHIAVSYTFGKKDSLRGYIDGVEVSGGWDLDGATDRGPVSDGDTLVIGTGYSRGPSETLDGWMDEVAIHRAALPAAELKKRYAMVPAPVPAMDRSRLQDGRVLVELCEKGVPQKTQWPVEPPVATESYFEDVFGFADLPQRYVGTGVRGDRAGTFLLRASALVKFPKGSNRMLLRGRGAARLFIDGKMVLQTAFPKRGRDGYALLSEQDKYLNLGADFRFAPPGNLEVTGAFTGNDEYQLVVLETLVGGGAGERRYRPELGETVVAISPEGAGSWKLLSPGTRQVTYTDAGWESYERERKEHFAKVNREARAARRGEHAAYWNGRREAADKWIKSTPEVKVPVLPAGFPAHNEIDHFIAARIVEVAGDSSAGSADGVDYYRDVQPILEAKCYSCHQGGDAKGGLSLDTLAAALKGGKSDGAAIVPGKPAESAVLLRATADPDDIMPPEGKGESLNRAELATLERWIAEGAHWPDLRVSTLKMTPLTEDLTFLRRVMLDTVGVVPSEAEIQAFLEDDAPNRREEWIDRLLADPRWADRWMGYWQDLLAENPNILNPTLNNTGPFRWWIYESLLDDKPMDLFVTELIRMEGSTLFGGPAGFGMASQNDVPMAQKAMIVSSAFLGVEMKCARCHDSPANVTKQQELFELAAMMGRKPIKLPETSSVPLDRIHQSGREPLIKVTLKPGSTVVPKWPLGQFSSEGVAAALALKADDSRDRLAALITAPQNARFAQVMVNRFWQQLMGRGVVEPVEDWEKGRPSHPQLLEWLGREFVRSGYNIKAIQRLILNSHAYQRQVDETLSAQEPLFVSPAPRRLAAEQIVDSLFAATGKPFDVEEMSLDIDGDRTANISLTLGSPRRAWMLASTSNERDRPSLMLPRIQAVADVLEIFGWRGARVDPVSKRETSPNVLQPAIISNGTVGGWLTRLSDDHGLTELALEEQKVEVLVERLFLRLLTRKPTADELEIYVSLLSHGYNERMVTMEKLPVVKAQPRVRERYVSWSNHVDAEANVLREKHSAQARKGDTPTNRLEADWRSRMEDVVWALINVPSWISAP</sequence>
<dbReference type="InterPro" id="IPR013320">
    <property type="entry name" value="ConA-like_dom_sf"/>
</dbReference>
<dbReference type="Proteomes" id="UP000306196">
    <property type="component" value="Unassembled WGS sequence"/>
</dbReference>
<accession>A0A5R8KEE6</accession>
<dbReference type="GO" id="GO:0009055">
    <property type="term" value="F:electron transfer activity"/>
    <property type="evidence" value="ECO:0007669"/>
    <property type="project" value="InterPro"/>
</dbReference>
<dbReference type="InterPro" id="IPR022655">
    <property type="entry name" value="DUF1553"/>
</dbReference>
<dbReference type="Pfam" id="PF13385">
    <property type="entry name" value="Laminin_G_3"/>
    <property type="match status" value="1"/>
</dbReference>
<dbReference type="RefSeq" id="WP_138086156.1">
    <property type="nucleotide sequence ID" value="NZ_VAUV01000007.1"/>
</dbReference>
<dbReference type="Pfam" id="PF07635">
    <property type="entry name" value="PSCyt1"/>
    <property type="match status" value="1"/>
</dbReference>
<dbReference type="Pfam" id="PF07583">
    <property type="entry name" value="PSCyt2"/>
    <property type="match status" value="1"/>
</dbReference>
<feature type="domain" description="Cytochrome c" evidence="4">
    <location>
        <begin position="560"/>
        <end position="659"/>
    </location>
</feature>
<keyword evidence="2 3" id="KW-0408">Iron</keyword>
<reference evidence="5 6" key="1">
    <citation type="submission" date="2019-05" db="EMBL/GenBank/DDBJ databases">
        <title>Verrucobacter flavum gen. nov., sp. nov. a new member of the family Verrucomicrobiaceae.</title>
        <authorList>
            <person name="Szuroczki S."/>
            <person name="Abbaszade G."/>
            <person name="Szabo A."/>
            <person name="Felfoldi T."/>
            <person name="Schumann P."/>
            <person name="Boka K."/>
            <person name="Keki Z."/>
            <person name="Toumi M."/>
            <person name="Toth E."/>
        </authorList>
    </citation>
    <scope>NUCLEOTIDE SEQUENCE [LARGE SCALE GENOMIC DNA]</scope>
    <source>
        <strain evidence="5 6">MG-N-17</strain>
    </source>
</reference>
<evidence type="ECO:0000313" key="6">
    <source>
        <dbReference type="Proteomes" id="UP000306196"/>
    </source>
</evidence>
<dbReference type="EMBL" id="VAUV01000007">
    <property type="protein sequence ID" value="TLD70684.1"/>
    <property type="molecule type" value="Genomic_DNA"/>
</dbReference>
<evidence type="ECO:0000256" key="1">
    <source>
        <dbReference type="ARBA" id="ARBA00022723"/>
    </source>
</evidence>
<evidence type="ECO:0000256" key="2">
    <source>
        <dbReference type="ARBA" id="ARBA00023004"/>
    </source>
</evidence>
<evidence type="ECO:0000313" key="5">
    <source>
        <dbReference type="EMBL" id="TLD70684.1"/>
    </source>
</evidence>
<dbReference type="InterPro" id="IPR011429">
    <property type="entry name" value="Cyt_c_Planctomycete-type"/>
</dbReference>
<dbReference type="GO" id="GO:0020037">
    <property type="term" value="F:heme binding"/>
    <property type="evidence" value="ECO:0007669"/>
    <property type="project" value="InterPro"/>
</dbReference>
<name>A0A5R8KEE6_9BACT</name>
<evidence type="ECO:0000256" key="3">
    <source>
        <dbReference type="PROSITE-ProRule" id="PRU00433"/>
    </source>
</evidence>
<keyword evidence="3" id="KW-0349">Heme</keyword>
<dbReference type="OrthoDB" id="1384247at2"/>